<feature type="transmembrane region" description="Helical" evidence="2">
    <location>
        <begin position="6"/>
        <end position="24"/>
    </location>
</feature>
<dbReference type="VEuPathDB" id="PlasmoDB:AK88_03754"/>
<dbReference type="RefSeq" id="XP_012336787.1">
    <property type="nucleotide sequence ID" value="XM_012481364.1"/>
</dbReference>
<dbReference type="GeneID" id="24269068"/>
<dbReference type="EMBL" id="KQ001688">
    <property type="protein sequence ID" value="KJP86703.1"/>
    <property type="molecule type" value="Genomic_DNA"/>
</dbReference>
<feature type="compositionally biased region" description="Polar residues" evidence="1">
    <location>
        <begin position="148"/>
        <end position="160"/>
    </location>
</feature>
<feature type="region of interest" description="Disordered" evidence="1">
    <location>
        <begin position="148"/>
        <end position="171"/>
    </location>
</feature>
<dbReference type="Pfam" id="PF09716">
    <property type="entry name" value="ETRAMP"/>
    <property type="match status" value="1"/>
</dbReference>
<name>A0A0D9QID5_PLAFR</name>
<feature type="transmembrane region" description="Helical" evidence="2">
    <location>
        <begin position="55"/>
        <end position="79"/>
    </location>
</feature>
<feature type="region of interest" description="Disordered" evidence="1">
    <location>
        <begin position="191"/>
        <end position="214"/>
    </location>
</feature>
<sequence>MKVSNAFFIFQSLVVLYYFTPCLAQRRYVNAASVDSLKSIDQELQKKKNKKKKMALYSIGSIVALATAIAGGVGLGMYINEKKKKSENVQEIEKSENKTTEEQDTLLNKSEDANIEIKGDSEEIITKVSVQPSYAGLGTQNFSNRDLSSIGNVSDNTNNGPGLKSGDFPDSIFRQNLDDNEYRPLMLEDALDDSPLSDPVQSGPSNSMNSGSGDSSLNLFYDSRRDIGIYGQDRLFKTLDSDIEPLIIPTKYPTVGNKDASPSGVGSSSNFSDGPSTSSYSRYNDYSQGIGSSTRHYSSSSSGSRGYGLGSHSDMGYAGGVPISGLRALNR</sequence>
<feature type="compositionally biased region" description="Low complexity" evidence="1">
    <location>
        <begin position="261"/>
        <end position="274"/>
    </location>
</feature>
<dbReference type="AlphaFoldDB" id="A0A0D9QID5"/>
<dbReference type="NCBIfam" id="TIGR01495">
    <property type="entry name" value="ETRAMP"/>
    <property type="match status" value="1"/>
</dbReference>
<evidence type="ECO:0000256" key="2">
    <source>
        <dbReference type="SAM" id="Phobius"/>
    </source>
</evidence>
<feature type="compositionally biased region" description="Low complexity" evidence="1">
    <location>
        <begin position="291"/>
        <end position="304"/>
    </location>
</feature>
<evidence type="ECO:0008006" key="6">
    <source>
        <dbReference type="Google" id="ProtNLM"/>
    </source>
</evidence>
<dbReference type="VEuPathDB" id="PlasmoDB:AK88_03710"/>
<evidence type="ECO:0000256" key="1">
    <source>
        <dbReference type="SAM" id="MobiDB-lite"/>
    </source>
</evidence>
<dbReference type="RefSeq" id="XP_012336743.1">
    <property type="nucleotide sequence ID" value="XM_012481320.1"/>
</dbReference>
<dbReference type="OrthoDB" id="386820at2759"/>
<keyword evidence="2" id="KW-0472">Membrane</keyword>
<feature type="compositionally biased region" description="Polar residues" evidence="1">
    <location>
        <begin position="275"/>
        <end position="290"/>
    </location>
</feature>
<keyword evidence="2" id="KW-0812">Transmembrane</keyword>
<keyword evidence="5" id="KW-1185">Reference proteome</keyword>
<accession>A0A0D9QID5</accession>
<feature type="region of interest" description="Disordered" evidence="1">
    <location>
        <begin position="252"/>
        <end position="323"/>
    </location>
</feature>
<proteinExistence type="predicted"/>
<dbReference type="GeneID" id="24269024"/>
<protein>
    <recommendedName>
        <fullName evidence="6">Early transcribed membrane protein</fullName>
    </recommendedName>
</protein>
<evidence type="ECO:0000313" key="5">
    <source>
        <dbReference type="Proteomes" id="UP000054561"/>
    </source>
</evidence>
<dbReference type="Proteomes" id="UP000054561">
    <property type="component" value="Unassembled WGS sequence"/>
</dbReference>
<dbReference type="InterPro" id="IPR006389">
    <property type="entry name" value="Early_transc_mb_plasmodium"/>
</dbReference>
<keyword evidence="2" id="KW-1133">Transmembrane helix</keyword>
<feature type="compositionally biased region" description="Low complexity" evidence="1">
    <location>
        <begin position="202"/>
        <end position="214"/>
    </location>
</feature>
<dbReference type="EMBL" id="KQ001690">
    <property type="protein sequence ID" value="KJP86558.1"/>
    <property type="molecule type" value="Genomic_DNA"/>
</dbReference>
<evidence type="ECO:0000313" key="4">
    <source>
        <dbReference type="EMBL" id="KJP86703.1"/>
    </source>
</evidence>
<reference evidence="4 5" key="1">
    <citation type="submission" date="2014-03" db="EMBL/GenBank/DDBJ databases">
        <title>The Genome Sequence of Plasmodium fragile nilgiri.</title>
        <authorList>
            <consortium name="The Broad Institute Genomics Platform"/>
            <consortium name="The Broad Institute Genome Sequencing Center for Infectious Disease"/>
            <person name="Neafsey D."/>
            <person name="Duraisingh M."/>
            <person name="Young S.K."/>
            <person name="Zeng Q."/>
            <person name="Gargeya S."/>
            <person name="Abouelleil A."/>
            <person name="Alvarado L."/>
            <person name="Chapman S.B."/>
            <person name="Gainer-Dewar J."/>
            <person name="Goldberg J."/>
            <person name="Griggs A."/>
            <person name="Gujja S."/>
            <person name="Hansen M."/>
            <person name="Howarth C."/>
            <person name="Imamovic A."/>
            <person name="Larimer J."/>
            <person name="Pearson M."/>
            <person name="Poon T.W."/>
            <person name="Priest M."/>
            <person name="Roberts A."/>
            <person name="Saif S."/>
            <person name="Shea T."/>
            <person name="Sykes S."/>
            <person name="Wortman J."/>
            <person name="Nusbaum C."/>
            <person name="Birren B."/>
        </authorList>
    </citation>
    <scope>NUCLEOTIDE SEQUENCE [LARGE SCALE GENOMIC DNA]</scope>
    <source>
        <strain evidence="5">nilgiri</strain>
        <strain evidence="4">Nilgiri</strain>
    </source>
</reference>
<gene>
    <name evidence="4" type="ORF">AK88_03710</name>
    <name evidence="3" type="ORF">AK88_03754</name>
</gene>
<organism evidence="4 5">
    <name type="scientific">Plasmodium fragile</name>
    <dbReference type="NCBI Taxonomy" id="5857"/>
    <lineage>
        <taxon>Eukaryota</taxon>
        <taxon>Sar</taxon>
        <taxon>Alveolata</taxon>
        <taxon>Apicomplexa</taxon>
        <taxon>Aconoidasida</taxon>
        <taxon>Haemosporida</taxon>
        <taxon>Plasmodiidae</taxon>
        <taxon>Plasmodium</taxon>
        <taxon>Plasmodium (Plasmodium)</taxon>
    </lineage>
</organism>
<evidence type="ECO:0000313" key="3">
    <source>
        <dbReference type="EMBL" id="KJP86558.1"/>
    </source>
</evidence>